<dbReference type="InterPro" id="IPR011009">
    <property type="entry name" value="Kinase-like_dom_sf"/>
</dbReference>
<name>A0A6A6SSL5_9PLEO</name>
<dbReference type="PANTHER" id="PTHR12149:SF8">
    <property type="entry name" value="PROTEIN-RIBULOSAMINE 3-KINASE"/>
    <property type="match status" value="1"/>
</dbReference>
<dbReference type="AlphaFoldDB" id="A0A6A6SSL5"/>
<evidence type="ECO:0000313" key="3">
    <source>
        <dbReference type="EMBL" id="KAF2650027.1"/>
    </source>
</evidence>
<gene>
    <name evidence="3" type="ORF">K491DRAFT_667973</name>
</gene>
<sequence length="366" mass="42434">MSDALQTSVDSSRVMNASYEGNFRVDESVLENFPTETKLLSASRFGTSEWTVTARLHLQYADGAEDQYFLKSATDRHGRTLMEGEFNAMCELYKSSRDLVPKPHSWGKYKFEEPETYFFVSQYVDMREEMPNPDDLCEKLAQLHRESHSPTNQFGFHITTCQGRIAQSVAWEDDWTVFFIKLLQHVIVLDFEANGTWDDLDKAEKRLISGVVPRLLDALKQDGHKVKPCLIHADLWEGNTGTSSSTGQVYIYDAAAFYAHNEMEVANWRGYYNKISDKVYTETYLKYYGPSEPKDEWDDRNRLYSIYYNVIYSVNHLSQGKAIRQLAYNDMLYLIDKYAPFAEDERPFQVEKSQMATLSSKRDHTL</sequence>
<comment type="catalytic activity">
    <reaction evidence="2">
        <text>N(6)-D-ribulosyl-L-lysyl-[protein] + ATP = N(6)-(3-O-phospho-D-ribulosyl)-L-lysyl-[protein] + ADP + H(+)</text>
        <dbReference type="Rhea" id="RHEA:48432"/>
        <dbReference type="Rhea" id="RHEA-COMP:12103"/>
        <dbReference type="Rhea" id="RHEA-COMP:12104"/>
        <dbReference type="ChEBI" id="CHEBI:15378"/>
        <dbReference type="ChEBI" id="CHEBI:30616"/>
        <dbReference type="ChEBI" id="CHEBI:90418"/>
        <dbReference type="ChEBI" id="CHEBI:90420"/>
        <dbReference type="ChEBI" id="CHEBI:456216"/>
        <dbReference type="EC" id="2.7.1.172"/>
    </reaction>
    <physiologicalReaction direction="left-to-right" evidence="2">
        <dbReference type="Rhea" id="RHEA:48433"/>
    </physiologicalReaction>
</comment>
<dbReference type="Proteomes" id="UP000799324">
    <property type="component" value="Unassembled WGS sequence"/>
</dbReference>
<dbReference type="EC" id="2.7.1.172" evidence="1"/>
<dbReference type="EMBL" id="MU004470">
    <property type="protein sequence ID" value="KAF2650027.1"/>
    <property type="molecule type" value="Genomic_DNA"/>
</dbReference>
<dbReference type="Pfam" id="PF03881">
    <property type="entry name" value="Fructosamin_kin"/>
    <property type="match status" value="1"/>
</dbReference>
<reference evidence="3" key="1">
    <citation type="journal article" date="2020" name="Stud. Mycol.">
        <title>101 Dothideomycetes genomes: a test case for predicting lifestyles and emergence of pathogens.</title>
        <authorList>
            <person name="Haridas S."/>
            <person name="Albert R."/>
            <person name="Binder M."/>
            <person name="Bloem J."/>
            <person name="Labutti K."/>
            <person name="Salamov A."/>
            <person name="Andreopoulos B."/>
            <person name="Baker S."/>
            <person name="Barry K."/>
            <person name="Bills G."/>
            <person name="Bluhm B."/>
            <person name="Cannon C."/>
            <person name="Castanera R."/>
            <person name="Culley D."/>
            <person name="Daum C."/>
            <person name="Ezra D."/>
            <person name="Gonzalez J."/>
            <person name="Henrissat B."/>
            <person name="Kuo A."/>
            <person name="Liang C."/>
            <person name="Lipzen A."/>
            <person name="Lutzoni F."/>
            <person name="Magnuson J."/>
            <person name="Mondo S."/>
            <person name="Nolan M."/>
            <person name="Ohm R."/>
            <person name="Pangilinan J."/>
            <person name="Park H.-J."/>
            <person name="Ramirez L."/>
            <person name="Alfaro M."/>
            <person name="Sun H."/>
            <person name="Tritt A."/>
            <person name="Yoshinaga Y."/>
            <person name="Zwiers L.-H."/>
            <person name="Turgeon B."/>
            <person name="Goodwin S."/>
            <person name="Spatafora J."/>
            <person name="Crous P."/>
            <person name="Grigoriev I."/>
        </authorList>
    </citation>
    <scope>NUCLEOTIDE SEQUENCE</scope>
    <source>
        <strain evidence="3">CBS 122681</strain>
    </source>
</reference>
<organism evidence="3 4">
    <name type="scientific">Lophiostoma macrostomum CBS 122681</name>
    <dbReference type="NCBI Taxonomy" id="1314788"/>
    <lineage>
        <taxon>Eukaryota</taxon>
        <taxon>Fungi</taxon>
        <taxon>Dikarya</taxon>
        <taxon>Ascomycota</taxon>
        <taxon>Pezizomycotina</taxon>
        <taxon>Dothideomycetes</taxon>
        <taxon>Pleosporomycetidae</taxon>
        <taxon>Pleosporales</taxon>
        <taxon>Lophiostomataceae</taxon>
        <taxon>Lophiostoma</taxon>
    </lineage>
</organism>
<dbReference type="GO" id="GO:0102193">
    <property type="term" value="F:protein-ribulosamine 3-kinase activity"/>
    <property type="evidence" value="ECO:0007669"/>
    <property type="project" value="UniProtKB-EC"/>
</dbReference>
<evidence type="ECO:0000256" key="1">
    <source>
        <dbReference type="ARBA" id="ARBA00011961"/>
    </source>
</evidence>
<accession>A0A6A6SSL5</accession>
<dbReference type="InterPro" id="IPR016477">
    <property type="entry name" value="Fructo-/Ketosamine-3-kinase"/>
</dbReference>
<dbReference type="SUPFAM" id="SSF56112">
    <property type="entry name" value="Protein kinase-like (PK-like)"/>
    <property type="match status" value="1"/>
</dbReference>
<evidence type="ECO:0000256" key="2">
    <source>
        <dbReference type="ARBA" id="ARBA00048655"/>
    </source>
</evidence>
<dbReference type="Gene3D" id="3.90.1200.10">
    <property type="match status" value="1"/>
</dbReference>
<dbReference type="OrthoDB" id="5772781at2759"/>
<evidence type="ECO:0000313" key="4">
    <source>
        <dbReference type="Proteomes" id="UP000799324"/>
    </source>
</evidence>
<protein>
    <recommendedName>
        <fullName evidence="1">protein-ribulosamine 3-kinase</fullName>
        <ecNumber evidence="1">2.7.1.172</ecNumber>
    </recommendedName>
</protein>
<keyword evidence="4" id="KW-1185">Reference proteome</keyword>
<dbReference type="PANTHER" id="PTHR12149">
    <property type="entry name" value="FRUCTOSAMINE 3 KINASE-RELATED PROTEIN"/>
    <property type="match status" value="1"/>
</dbReference>
<proteinExistence type="predicted"/>